<evidence type="ECO:0000313" key="1">
    <source>
        <dbReference type="EMBL" id="CAD8173124.1"/>
    </source>
</evidence>
<name>A0A8S1V858_PAROT</name>
<dbReference type="AlphaFoldDB" id="A0A8S1V858"/>
<sequence length="176" mass="21330">MKNYISEKLIYRLQLVSLIEVNNSTNRYFISKMSSNSSNKFNYFTFRINNANYPQDMNRFTYQCVTETVFAFLKNTSSLQQVTKIRFDFKVGCIRLQQQQSYIQNSLERQFSWNSFQRYRGNHHYQGTLKDNTYIIKEDTEQKINIKQKIRNIQEISQKRLLFNQLRVKLKQEQKD</sequence>
<dbReference type="EMBL" id="CAJJDP010000060">
    <property type="protein sequence ID" value="CAD8173124.1"/>
    <property type="molecule type" value="Genomic_DNA"/>
</dbReference>
<protein>
    <submittedName>
        <fullName evidence="1">Uncharacterized protein</fullName>
    </submittedName>
</protein>
<accession>A0A8S1V858</accession>
<comment type="caution">
    <text evidence="1">The sequence shown here is derived from an EMBL/GenBank/DDBJ whole genome shotgun (WGS) entry which is preliminary data.</text>
</comment>
<evidence type="ECO:0000313" key="2">
    <source>
        <dbReference type="Proteomes" id="UP000683925"/>
    </source>
</evidence>
<organism evidence="1 2">
    <name type="scientific">Paramecium octaurelia</name>
    <dbReference type="NCBI Taxonomy" id="43137"/>
    <lineage>
        <taxon>Eukaryota</taxon>
        <taxon>Sar</taxon>
        <taxon>Alveolata</taxon>
        <taxon>Ciliophora</taxon>
        <taxon>Intramacronucleata</taxon>
        <taxon>Oligohymenophorea</taxon>
        <taxon>Peniculida</taxon>
        <taxon>Parameciidae</taxon>
        <taxon>Paramecium</taxon>
    </lineage>
</organism>
<reference evidence="1" key="1">
    <citation type="submission" date="2021-01" db="EMBL/GenBank/DDBJ databases">
        <authorList>
            <consortium name="Genoscope - CEA"/>
            <person name="William W."/>
        </authorList>
    </citation>
    <scope>NUCLEOTIDE SEQUENCE</scope>
</reference>
<keyword evidence="2" id="KW-1185">Reference proteome</keyword>
<dbReference type="Proteomes" id="UP000683925">
    <property type="component" value="Unassembled WGS sequence"/>
</dbReference>
<proteinExistence type="predicted"/>
<gene>
    <name evidence="1" type="ORF">POCTA_138.1.T0610154</name>
</gene>